<proteinExistence type="predicted"/>
<sequence length="219" mass="25119">DSIPDNHAMMTERWWRPTWRSNHIARHRPHIANVLFTEFEMKPFRLALILLSVFCAADLAYTEDHPDHMVGLIDGQTLIGLKRIDKTNDYIVTLITDAEADIERDVASLDIPKLFAKHPHVAERGNAVLTAFRTSLAEKELDLPRGTRFGQPKLRVSPTAGELHKVHHVGRDYILLESSDAEEPRKFAVNSRLIREIRWYSGPAFGTSVRHLRENETEQ</sequence>
<protein>
    <submittedName>
        <fullName evidence="1">Uncharacterized protein</fullName>
    </submittedName>
</protein>
<comment type="caution">
    <text evidence="1">The sequence shown here is derived from an EMBL/GenBank/DDBJ whole genome shotgun (WGS) entry which is preliminary data.</text>
</comment>
<feature type="non-terminal residue" evidence="1">
    <location>
        <position position="1"/>
    </location>
</feature>
<reference evidence="1" key="1">
    <citation type="submission" date="2021-11" db="EMBL/GenBank/DDBJ databases">
        <title>Genome sequence.</title>
        <authorList>
            <person name="Sun Q."/>
        </authorList>
    </citation>
    <scope>NUCLEOTIDE SEQUENCE</scope>
    <source>
        <strain evidence="1">JC740</strain>
    </source>
</reference>
<dbReference type="RefSeq" id="WP_230273056.1">
    <property type="nucleotide sequence ID" value="NZ_JAJKFW010000020.1"/>
</dbReference>
<dbReference type="EMBL" id="JAJKFW010000020">
    <property type="protein sequence ID" value="MCC9642257.1"/>
    <property type="molecule type" value="Genomic_DNA"/>
</dbReference>
<evidence type="ECO:0000313" key="2">
    <source>
        <dbReference type="Proteomes" id="UP001430306"/>
    </source>
</evidence>
<accession>A0ABS8NFC2</accession>
<keyword evidence="2" id="KW-1185">Reference proteome</keyword>
<organism evidence="1 2">
    <name type="scientific">Rhodopirellula halodulae</name>
    <dbReference type="NCBI Taxonomy" id="2894198"/>
    <lineage>
        <taxon>Bacteria</taxon>
        <taxon>Pseudomonadati</taxon>
        <taxon>Planctomycetota</taxon>
        <taxon>Planctomycetia</taxon>
        <taxon>Pirellulales</taxon>
        <taxon>Pirellulaceae</taxon>
        <taxon>Rhodopirellula</taxon>
    </lineage>
</organism>
<dbReference type="Proteomes" id="UP001430306">
    <property type="component" value="Unassembled WGS sequence"/>
</dbReference>
<name>A0ABS8NFC2_9BACT</name>
<gene>
    <name evidence="1" type="ORF">LOC71_08220</name>
</gene>
<evidence type="ECO:0000313" key="1">
    <source>
        <dbReference type="EMBL" id="MCC9642257.1"/>
    </source>
</evidence>